<evidence type="ECO:0000256" key="3">
    <source>
        <dbReference type="ARBA" id="ARBA00023098"/>
    </source>
</evidence>
<gene>
    <name evidence="4" type="ORF">TPHV1_120019</name>
</gene>
<dbReference type="RefSeq" id="WP_052812456.1">
    <property type="nucleotide sequence ID" value="NZ_CDNC01000004.1"/>
</dbReference>
<dbReference type="PANTHER" id="PTHR13943:SF77">
    <property type="entry name" value="LRAT DOMAIN-CONTAINING PROTEIN"/>
    <property type="match status" value="1"/>
</dbReference>
<dbReference type="Pfam" id="PF04970">
    <property type="entry name" value="LRAT"/>
    <property type="match status" value="1"/>
</dbReference>
<dbReference type="GO" id="GO:0004623">
    <property type="term" value="F:phospholipase A2 activity"/>
    <property type="evidence" value="ECO:0007669"/>
    <property type="project" value="TreeGrafter"/>
</dbReference>
<evidence type="ECO:0000256" key="2">
    <source>
        <dbReference type="ARBA" id="ARBA00022801"/>
    </source>
</evidence>
<dbReference type="Proteomes" id="UP000042527">
    <property type="component" value="Unassembled WGS sequence"/>
</dbReference>
<protein>
    <submittedName>
        <fullName evidence="4">NC domain protein (Modular protein)</fullName>
    </submittedName>
</protein>
<dbReference type="PANTHER" id="PTHR13943">
    <property type="entry name" value="HRAS-LIKE SUPPRESSOR - RELATED"/>
    <property type="match status" value="1"/>
</dbReference>
<dbReference type="InterPro" id="IPR007053">
    <property type="entry name" value="LRAT_dom"/>
</dbReference>
<dbReference type="GO" id="GO:0005737">
    <property type="term" value="C:cytoplasm"/>
    <property type="evidence" value="ECO:0007669"/>
    <property type="project" value="TreeGrafter"/>
</dbReference>
<dbReference type="GO" id="GO:0016410">
    <property type="term" value="F:N-acyltransferase activity"/>
    <property type="evidence" value="ECO:0007669"/>
    <property type="project" value="TreeGrafter"/>
</dbReference>
<dbReference type="OrthoDB" id="9812095at2"/>
<dbReference type="PROSITE" id="PS51934">
    <property type="entry name" value="LRAT"/>
    <property type="match status" value="1"/>
</dbReference>
<organism evidence="4 5">
    <name type="scientific">Treponema phagedenis</name>
    <dbReference type="NCBI Taxonomy" id="162"/>
    <lineage>
        <taxon>Bacteria</taxon>
        <taxon>Pseudomonadati</taxon>
        <taxon>Spirochaetota</taxon>
        <taxon>Spirochaetia</taxon>
        <taxon>Spirochaetales</taxon>
        <taxon>Treponemataceae</taxon>
        <taxon>Treponema</taxon>
    </lineage>
</organism>
<name>A0A0B7GV93_TREPH</name>
<keyword evidence="1" id="KW-0808">Transferase</keyword>
<dbReference type="GO" id="GO:0008970">
    <property type="term" value="F:phospholipase A1 activity"/>
    <property type="evidence" value="ECO:0007669"/>
    <property type="project" value="TreeGrafter"/>
</dbReference>
<sequence>MNELARKNTMPEKGDILMIDRGIYKHFGIYSGEQTVIHYADKSGDWGGNICIQKIPLSEFVKGATVTVCKIPQSYRRNHTVYSPEETVRRARSRLGEREYNLVTNNCEHFALWCKTGVSTSEQVTTVLSVLAGGALAIAGIKKIADALDSEEPADVILGTLSLAGAAGIAIVNALSDSPTTETKGTIKSGYKSF</sequence>
<keyword evidence="3" id="KW-0443">Lipid metabolism</keyword>
<dbReference type="GO" id="GO:0070292">
    <property type="term" value="P:N-acylphosphatidylethanolamine metabolic process"/>
    <property type="evidence" value="ECO:0007669"/>
    <property type="project" value="TreeGrafter"/>
</dbReference>
<dbReference type="EMBL" id="CDNC01000004">
    <property type="protein sequence ID" value="CEM60890.1"/>
    <property type="molecule type" value="Genomic_DNA"/>
</dbReference>
<evidence type="ECO:0000313" key="4">
    <source>
        <dbReference type="EMBL" id="CEM60890.1"/>
    </source>
</evidence>
<reference evidence="5" key="1">
    <citation type="submission" date="2015-01" db="EMBL/GenBank/DDBJ databases">
        <authorList>
            <person name="Manzoor Shahid"/>
            <person name="Zubair Saima"/>
        </authorList>
    </citation>
    <scope>NUCLEOTIDE SEQUENCE [LARGE SCALE GENOMIC DNA]</scope>
    <source>
        <strain evidence="5">V1</strain>
    </source>
</reference>
<keyword evidence="2" id="KW-0378">Hydrolase</keyword>
<dbReference type="Gene3D" id="3.90.1720.10">
    <property type="entry name" value="endopeptidase domain like (from Nostoc punctiforme)"/>
    <property type="match status" value="1"/>
</dbReference>
<evidence type="ECO:0000256" key="1">
    <source>
        <dbReference type="ARBA" id="ARBA00022679"/>
    </source>
</evidence>
<keyword evidence="5" id="KW-1185">Reference proteome</keyword>
<evidence type="ECO:0000313" key="5">
    <source>
        <dbReference type="Proteomes" id="UP000042527"/>
    </source>
</evidence>
<dbReference type="AlphaFoldDB" id="A0A0B7GV93"/>
<dbReference type="InterPro" id="IPR051496">
    <property type="entry name" value="H-rev107_PLA/AT"/>
</dbReference>
<accession>A0A0B7GV93</accession>
<proteinExistence type="predicted"/>